<name>Q4C0K0_CROWT</name>
<evidence type="ECO:0000259" key="1">
    <source>
        <dbReference type="PROSITE" id="PS50960"/>
    </source>
</evidence>
<proteinExistence type="predicted"/>
<gene>
    <name evidence="2" type="ORF">CwatDRAFT_2708</name>
</gene>
<dbReference type="InterPro" id="IPR002622">
    <property type="entry name" value="Transposase_14"/>
</dbReference>
<accession>Q4C0K0</accession>
<dbReference type="EMBL" id="AADV02000057">
    <property type="protein sequence ID" value="EAM49690.1"/>
    <property type="molecule type" value="Genomic_DNA"/>
</dbReference>
<reference evidence="2" key="1">
    <citation type="submission" date="2004-02" db="EMBL/GenBank/DDBJ databases">
        <authorList>
            <consortium name="DOE Joint Genome Institute"/>
        </authorList>
    </citation>
    <scope>NUCLEOTIDE SEQUENCE [LARGE SCALE GENOMIC DNA]</scope>
    <source>
        <strain evidence="2">WH 8501</strain>
    </source>
</reference>
<dbReference type="AlphaFoldDB" id="Q4C0K0"/>
<dbReference type="KEGG" id="cwa:CwatDRAFT_2708"/>
<organism evidence="2 3">
    <name type="scientific">Crocosphaera watsonii WH 8501</name>
    <dbReference type="NCBI Taxonomy" id="165597"/>
    <lineage>
        <taxon>Bacteria</taxon>
        <taxon>Bacillati</taxon>
        <taxon>Cyanobacteriota</taxon>
        <taxon>Cyanophyceae</taxon>
        <taxon>Oscillatoriophycideae</taxon>
        <taxon>Chroococcales</taxon>
        <taxon>Aphanothecaceae</taxon>
        <taxon>Crocosphaera</taxon>
    </lineage>
</organism>
<reference evidence="2" key="3">
    <citation type="submission" date="2016-12" db="EMBL/GenBank/DDBJ databases">
        <title>Annotation of the draft genome assembly of Crocosphaera watsonii WH 8501.</title>
        <authorList>
            <consortium name="US DOE Joint Genome Institute (JGI-ORNL)"/>
            <person name="Larimer F."/>
            <person name="Land M."/>
        </authorList>
    </citation>
    <scope>NUCLEOTIDE SEQUENCE</scope>
    <source>
        <strain evidence="2">WH 8501</strain>
    </source>
</reference>
<sequence length="58" mass="6569">MPAPYSYDLRTKVINAIDEGMTKTQASRLFGISRNTINLWLKKKEETGSYKAKVGFAE</sequence>
<reference evidence="2" key="2">
    <citation type="submission" date="2005-06" db="EMBL/GenBank/DDBJ databases">
        <title>Sequencing of the draft genome and assembly of Crocosphaera watsonii WH 8501.</title>
        <authorList>
            <consortium name="US DOE Joint Genome Institute (JGI-PGF)"/>
            <person name="Copeland A."/>
            <person name="Lucas S."/>
            <person name="Lapidus A."/>
            <person name="Barry K."/>
            <person name="Detter C."/>
            <person name="Glavina T."/>
            <person name="Hammon N."/>
            <person name="Israni S."/>
            <person name="Pitluck S."/>
            <person name="Richardson P."/>
        </authorList>
    </citation>
    <scope>NUCLEOTIDE SEQUENCE [LARGE SCALE GENOMIC DNA]</scope>
    <source>
        <strain evidence="2">WH 8501</strain>
    </source>
</reference>
<dbReference type="SUPFAM" id="SSF46689">
    <property type="entry name" value="Homeodomain-like"/>
    <property type="match status" value="1"/>
</dbReference>
<dbReference type="GO" id="GO:0003677">
    <property type="term" value="F:DNA binding"/>
    <property type="evidence" value="ECO:0007669"/>
    <property type="project" value="InterPro"/>
</dbReference>
<feature type="domain" description="HTH psq-type" evidence="1">
    <location>
        <begin position="1"/>
        <end position="47"/>
    </location>
</feature>
<dbReference type="InterPro" id="IPR009057">
    <property type="entry name" value="Homeodomain-like_sf"/>
</dbReference>
<evidence type="ECO:0000313" key="3">
    <source>
        <dbReference type="Proteomes" id="UP000003922"/>
    </source>
</evidence>
<protein>
    <submittedName>
        <fullName evidence="2">Transposase</fullName>
    </submittedName>
</protein>
<evidence type="ECO:0000313" key="2">
    <source>
        <dbReference type="EMBL" id="EAM49690.1"/>
    </source>
</evidence>
<dbReference type="InterPro" id="IPR007889">
    <property type="entry name" value="HTH_Psq"/>
</dbReference>
<comment type="caution">
    <text evidence="2">The sequence shown here is derived from an EMBL/GenBank/DDBJ whole genome shotgun (WGS) entry which is preliminary data.</text>
</comment>
<keyword evidence="3" id="KW-1185">Reference proteome</keyword>
<dbReference type="Gene3D" id="1.10.10.60">
    <property type="entry name" value="Homeodomain-like"/>
    <property type="match status" value="1"/>
</dbReference>
<dbReference type="Pfam" id="PF01710">
    <property type="entry name" value="HTH_Tnp_IS630"/>
    <property type="match status" value="1"/>
</dbReference>
<dbReference type="PROSITE" id="PS50960">
    <property type="entry name" value="HTH_PSQ"/>
    <property type="match status" value="1"/>
</dbReference>
<dbReference type="Proteomes" id="UP000003922">
    <property type="component" value="Unassembled WGS sequence"/>
</dbReference>